<accession>A0A917BFF8</accession>
<dbReference type="EMBL" id="BMKQ01000001">
    <property type="protein sequence ID" value="GGF41447.1"/>
    <property type="molecule type" value="Genomic_DNA"/>
</dbReference>
<name>A0A917BFF8_9ACTN</name>
<evidence type="ECO:0000313" key="4">
    <source>
        <dbReference type="EMBL" id="GGF41447.1"/>
    </source>
</evidence>
<feature type="domain" description="HTH tetR-type" evidence="3">
    <location>
        <begin position="13"/>
        <end position="72"/>
    </location>
</feature>
<evidence type="ECO:0000313" key="5">
    <source>
        <dbReference type="Proteomes" id="UP000649179"/>
    </source>
</evidence>
<dbReference type="PANTHER" id="PTHR30055:SF226">
    <property type="entry name" value="HTH-TYPE TRANSCRIPTIONAL REGULATOR PKSA"/>
    <property type="match status" value="1"/>
</dbReference>
<dbReference type="Gene3D" id="1.10.357.10">
    <property type="entry name" value="Tetracycline Repressor, domain 2"/>
    <property type="match status" value="1"/>
</dbReference>
<keyword evidence="5" id="KW-1185">Reference proteome</keyword>
<organism evidence="4 5">
    <name type="scientific">Marmoricola endophyticus</name>
    <dbReference type="NCBI Taxonomy" id="2040280"/>
    <lineage>
        <taxon>Bacteria</taxon>
        <taxon>Bacillati</taxon>
        <taxon>Actinomycetota</taxon>
        <taxon>Actinomycetes</taxon>
        <taxon>Propionibacteriales</taxon>
        <taxon>Nocardioidaceae</taxon>
        <taxon>Marmoricola</taxon>
    </lineage>
</organism>
<dbReference type="InterPro" id="IPR050109">
    <property type="entry name" value="HTH-type_TetR-like_transc_reg"/>
</dbReference>
<evidence type="ECO:0000259" key="3">
    <source>
        <dbReference type="PROSITE" id="PS50977"/>
    </source>
</evidence>
<reference evidence="4" key="2">
    <citation type="submission" date="2020-09" db="EMBL/GenBank/DDBJ databases">
        <authorList>
            <person name="Sun Q."/>
            <person name="Zhou Y."/>
        </authorList>
    </citation>
    <scope>NUCLEOTIDE SEQUENCE</scope>
    <source>
        <strain evidence="4">CGMCC 1.16067</strain>
    </source>
</reference>
<dbReference type="InterPro" id="IPR009057">
    <property type="entry name" value="Homeodomain-like_sf"/>
</dbReference>
<dbReference type="Pfam" id="PF21306">
    <property type="entry name" value="TetR_C_40"/>
    <property type="match status" value="1"/>
</dbReference>
<dbReference type="AlphaFoldDB" id="A0A917BFF8"/>
<dbReference type="PRINTS" id="PR00455">
    <property type="entry name" value="HTHTETR"/>
</dbReference>
<evidence type="ECO:0000256" key="2">
    <source>
        <dbReference type="PROSITE-ProRule" id="PRU00335"/>
    </source>
</evidence>
<dbReference type="InterPro" id="IPR049513">
    <property type="entry name" value="TetR_C_40"/>
</dbReference>
<dbReference type="SUPFAM" id="SSF46689">
    <property type="entry name" value="Homeodomain-like"/>
    <property type="match status" value="1"/>
</dbReference>
<gene>
    <name evidence="4" type="ORF">GCM10011519_14060</name>
</gene>
<dbReference type="GO" id="GO:0003700">
    <property type="term" value="F:DNA-binding transcription factor activity"/>
    <property type="evidence" value="ECO:0007669"/>
    <property type="project" value="TreeGrafter"/>
</dbReference>
<sequence>MTVVAGRREQRKAETRGALLSAARTVLAERRTSVSIREITTMAGVGFGSFFNHFETKDALLHAAFTDSVETYAGMLNALCRTIEDPAEAVSAALRLTGRLQRRLPQHFQVLLSGGTLVTLHTTEIGSPFIRRLQAGNESGRFVVPDLDRANLSIGGATLGFVQLLDLRPDLDAAKESDEFTWRTLMTLGVSQVEAQRLVALPLPPIPDWVGE</sequence>
<protein>
    <submittedName>
        <fullName evidence="4">TetR-family transcriptional regulator</fullName>
    </submittedName>
</protein>
<dbReference type="Proteomes" id="UP000649179">
    <property type="component" value="Unassembled WGS sequence"/>
</dbReference>
<dbReference type="RefSeq" id="WP_188779137.1">
    <property type="nucleotide sequence ID" value="NZ_BMKQ01000001.1"/>
</dbReference>
<dbReference type="InterPro" id="IPR001647">
    <property type="entry name" value="HTH_TetR"/>
</dbReference>
<reference evidence="4" key="1">
    <citation type="journal article" date="2014" name="Int. J. Syst. Evol. Microbiol.">
        <title>Complete genome sequence of Corynebacterium casei LMG S-19264T (=DSM 44701T), isolated from a smear-ripened cheese.</title>
        <authorList>
            <consortium name="US DOE Joint Genome Institute (JGI-PGF)"/>
            <person name="Walter F."/>
            <person name="Albersmeier A."/>
            <person name="Kalinowski J."/>
            <person name="Ruckert C."/>
        </authorList>
    </citation>
    <scope>NUCLEOTIDE SEQUENCE</scope>
    <source>
        <strain evidence="4">CGMCC 1.16067</strain>
    </source>
</reference>
<dbReference type="GO" id="GO:0000976">
    <property type="term" value="F:transcription cis-regulatory region binding"/>
    <property type="evidence" value="ECO:0007669"/>
    <property type="project" value="TreeGrafter"/>
</dbReference>
<dbReference type="PROSITE" id="PS50977">
    <property type="entry name" value="HTH_TETR_2"/>
    <property type="match status" value="1"/>
</dbReference>
<comment type="caution">
    <text evidence="4">The sequence shown here is derived from an EMBL/GenBank/DDBJ whole genome shotgun (WGS) entry which is preliminary data.</text>
</comment>
<dbReference type="PANTHER" id="PTHR30055">
    <property type="entry name" value="HTH-TYPE TRANSCRIPTIONAL REGULATOR RUTR"/>
    <property type="match status" value="1"/>
</dbReference>
<proteinExistence type="predicted"/>
<evidence type="ECO:0000256" key="1">
    <source>
        <dbReference type="ARBA" id="ARBA00023125"/>
    </source>
</evidence>
<keyword evidence="1 2" id="KW-0238">DNA-binding</keyword>
<feature type="DNA-binding region" description="H-T-H motif" evidence="2">
    <location>
        <begin position="35"/>
        <end position="54"/>
    </location>
</feature>
<dbReference type="Pfam" id="PF00440">
    <property type="entry name" value="TetR_N"/>
    <property type="match status" value="1"/>
</dbReference>